<comment type="caution">
    <text evidence="3">The sequence shown here is derived from an EMBL/GenBank/DDBJ whole genome shotgun (WGS) entry which is preliminary data.</text>
</comment>
<organism evidence="3 4">
    <name type="scientific">Phaeodactylibacter xiamenensis</name>
    <dbReference type="NCBI Taxonomy" id="1524460"/>
    <lineage>
        <taxon>Bacteria</taxon>
        <taxon>Pseudomonadati</taxon>
        <taxon>Bacteroidota</taxon>
        <taxon>Saprospiria</taxon>
        <taxon>Saprospirales</taxon>
        <taxon>Haliscomenobacteraceae</taxon>
        <taxon>Phaeodactylibacter</taxon>
    </lineage>
</organism>
<dbReference type="Pfam" id="PF13439">
    <property type="entry name" value="Glyco_transf_4"/>
    <property type="match status" value="1"/>
</dbReference>
<evidence type="ECO:0000259" key="2">
    <source>
        <dbReference type="Pfam" id="PF13439"/>
    </source>
</evidence>
<feature type="domain" description="Glycosyltransferase subfamily 4-like N-terminal" evidence="2">
    <location>
        <begin position="31"/>
        <end position="122"/>
    </location>
</feature>
<dbReference type="PANTHER" id="PTHR45947">
    <property type="entry name" value="SULFOQUINOVOSYL TRANSFERASE SQD2"/>
    <property type="match status" value="1"/>
</dbReference>
<dbReference type="InterPro" id="IPR001296">
    <property type="entry name" value="Glyco_trans_1"/>
</dbReference>
<dbReference type="InterPro" id="IPR050194">
    <property type="entry name" value="Glycosyltransferase_grp1"/>
</dbReference>
<dbReference type="EMBL" id="JPOS01000076">
    <property type="protein sequence ID" value="KGE86624.1"/>
    <property type="molecule type" value="Genomic_DNA"/>
</dbReference>
<accession>A0A098S2M9</accession>
<dbReference type="STRING" id="1524460.IX84_20255"/>
<gene>
    <name evidence="3" type="ORF">IX84_20255</name>
</gene>
<keyword evidence="4" id="KW-1185">Reference proteome</keyword>
<sequence>MPNEALLKFLLKHQLLPYYKAVVTPPLLRHRLLHSHVDPWFISVCERAQQEGAKWVHTYHTLYFEKDWDEGLAPWQLAINKALVEQAKKADVKIAIAHWLKAFLKEQYQIDTVYIPNGVNVTKCDKANAERFIATYGLKDFILFASGISDIKNAGDFLRLANALPDKDFVIIGRGISKEALNKKFNVPLGSNLTILGTMEHGALLDAIAACKVFVVTSRSEGLPTVLMEAMALRRSVVGVNTYGTKEVIHSEKYGYLYEADNLEDLVQKTEAAYAHSKGDQARERILQEYDWRVIAPQLDALYQNLKHD</sequence>
<protein>
    <recommendedName>
        <fullName evidence="5">Glycosyl transferase family 1 domain-containing protein</fullName>
    </recommendedName>
</protein>
<dbReference type="SUPFAM" id="SSF53756">
    <property type="entry name" value="UDP-Glycosyltransferase/glycogen phosphorylase"/>
    <property type="match status" value="1"/>
</dbReference>
<feature type="domain" description="Glycosyl transferase family 1" evidence="1">
    <location>
        <begin position="137"/>
        <end position="277"/>
    </location>
</feature>
<dbReference type="Proteomes" id="UP000029736">
    <property type="component" value="Unassembled WGS sequence"/>
</dbReference>
<evidence type="ECO:0000259" key="1">
    <source>
        <dbReference type="Pfam" id="PF00534"/>
    </source>
</evidence>
<dbReference type="InterPro" id="IPR028098">
    <property type="entry name" value="Glyco_trans_4-like_N"/>
</dbReference>
<dbReference type="GO" id="GO:0016757">
    <property type="term" value="F:glycosyltransferase activity"/>
    <property type="evidence" value="ECO:0007669"/>
    <property type="project" value="InterPro"/>
</dbReference>
<dbReference type="Gene3D" id="3.40.50.2000">
    <property type="entry name" value="Glycogen Phosphorylase B"/>
    <property type="match status" value="2"/>
</dbReference>
<proteinExistence type="predicted"/>
<dbReference type="PANTHER" id="PTHR45947:SF14">
    <property type="entry name" value="SLL1723 PROTEIN"/>
    <property type="match status" value="1"/>
</dbReference>
<evidence type="ECO:0000313" key="3">
    <source>
        <dbReference type="EMBL" id="KGE86624.1"/>
    </source>
</evidence>
<dbReference type="AlphaFoldDB" id="A0A098S2M9"/>
<dbReference type="CDD" id="cd03801">
    <property type="entry name" value="GT4_PimA-like"/>
    <property type="match status" value="1"/>
</dbReference>
<evidence type="ECO:0000313" key="4">
    <source>
        <dbReference type="Proteomes" id="UP000029736"/>
    </source>
</evidence>
<evidence type="ECO:0008006" key="5">
    <source>
        <dbReference type="Google" id="ProtNLM"/>
    </source>
</evidence>
<name>A0A098S2M9_9BACT</name>
<dbReference type="Pfam" id="PF00534">
    <property type="entry name" value="Glycos_transf_1"/>
    <property type="match status" value="1"/>
</dbReference>
<reference evidence="3 4" key="1">
    <citation type="journal article" date="2014" name="Int. J. Syst. Evol. Microbiol.">
        <title>Phaeodactylibacter xiamenensis gen. nov., sp. nov., a member of the family Saprospiraceae isolated from the marine alga Phaeodactylum tricornutum.</title>
        <authorList>
            <person name="Chen Z.Jr."/>
            <person name="Lei X."/>
            <person name="Lai Q."/>
            <person name="Li Y."/>
            <person name="Zhang B."/>
            <person name="Zhang J."/>
            <person name="Zhang H."/>
            <person name="Yang L."/>
            <person name="Zheng W."/>
            <person name="Tian Y."/>
            <person name="Yu Z."/>
            <person name="Xu H.Jr."/>
            <person name="Zheng T."/>
        </authorList>
    </citation>
    <scope>NUCLEOTIDE SEQUENCE [LARGE SCALE GENOMIC DNA]</scope>
    <source>
        <strain evidence="3 4">KD52</strain>
    </source>
</reference>